<dbReference type="Proteomes" id="UP001517247">
    <property type="component" value="Unassembled WGS sequence"/>
</dbReference>
<protein>
    <submittedName>
        <fullName evidence="4">Sensor histidine kinase</fullName>
        <ecNumber evidence="4">2.7.13.3</ecNumber>
    </submittedName>
</protein>
<feature type="transmembrane region" description="Helical" evidence="1">
    <location>
        <begin position="413"/>
        <end position="435"/>
    </location>
</feature>
<keyword evidence="5" id="KW-1185">Reference proteome</keyword>
<accession>A0ABW9J1U3</accession>
<comment type="caution">
    <text evidence="4">The sequence shown here is derived from an EMBL/GenBank/DDBJ whole genome shotgun (WGS) entry which is preliminary data.</text>
</comment>
<dbReference type="PANTHER" id="PTHR34220">
    <property type="entry name" value="SENSOR HISTIDINE KINASE YPDA"/>
    <property type="match status" value="1"/>
</dbReference>
<dbReference type="Pfam" id="PF02518">
    <property type="entry name" value="HATPase_c"/>
    <property type="match status" value="1"/>
</dbReference>
<proteinExistence type="predicted"/>
<name>A0ABW9J1U3_9SPHI</name>
<gene>
    <name evidence="4" type="ORF">E6A44_000640</name>
</gene>
<keyword evidence="4" id="KW-0418">Kinase</keyword>
<dbReference type="Pfam" id="PF06580">
    <property type="entry name" value="His_kinase"/>
    <property type="match status" value="1"/>
</dbReference>
<dbReference type="PANTHER" id="PTHR34220:SF7">
    <property type="entry name" value="SENSOR HISTIDINE KINASE YPDA"/>
    <property type="match status" value="1"/>
</dbReference>
<sequence>MRTGYTLFLIIVCCTAFYGCQREAKNQKLEERKIALQNFKDASEKLKKNPDTEAKLKYWNQQLANPKFNTDSVLVSKIHYNIAGVFYSISELDSIKKHMQAAWELMENQPGYEADKVQLFSGLGNIANLEQKVHQENYYYNNAAQMLLADSSINLTPKQKVTIYFSAAQSSAKLRQFKNAFVLNRKAMELIPLLKDNQKEKFRAYSQMAVCYFKSGGSNDSLYSYIKKMEQLYTEYPNRQSEYFLYDRKATYFSKVNITDSAVYYSKKRLALDVEDELENGSQAFSVTTGNLYTSYSDMAGIFIEAKQLDSAAYYLKKCQSFAKQYPEKIDDESLLLYEQNLVNYSFATKKYADAERQQDILLRRTRFLYELESSRAIAEMSTVFNLQAKDKSILNLNETVVLAQSNLQKNRLWLVVTTLAFLLAATIILLLYFIQRQRKLKDQAEKAQLEQRLLRTQMEPHFIFNTLSALQSFIRFNDNEKALKYLHQFGRLLRSSLESSRDGYVKLSEEIDTLENYLSLQQMRYDDAFCYQINYDEQQDLESVYIPPMLIQPFVENAILHGINPNGKNGLITVDLDIKEEILLVTIKDNGKGISEHIKTQQHKSLSTTISKERLAIIAKESGVAAGIEIKSEQNKGTLVTLSIPIKPV</sequence>
<keyword evidence="1" id="KW-0812">Transmembrane</keyword>
<dbReference type="InterPro" id="IPR050640">
    <property type="entry name" value="Bact_2-comp_sensor_kinase"/>
</dbReference>
<feature type="domain" description="Signal transduction histidine kinase internal region" evidence="3">
    <location>
        <begin position="451"/>
        <end position="529"/>
    </location>
</feature>
<evidence type="ECO:0000313" key="4">
    <source>
        <dbReference type="EMBL" id="MFN0254059.1"/>
    </source>
</evidence>
<dbReference type="EMBL" id="SSHJ02000001">
    <property type="protein sequence ID" value="MFN0254059.1"/>
    <property type="molecule type" value="Genomic_DNA"/>
</dbReference>
<keyword evidence="1" id="KW-0472">Membrane</keyword>
<dbReference type="SUPFAM" id="SSF48452">
    <property type="entry name" value="TPR-like"/>
    <property type="match status" value="1"/>
</dbReference>
<dbReference type="InterPro" id="IPR011990">
    <property type="entry name" value="TPR-like_helical_dom_sf"/>
</dbReference>
<dbReference type="PROSITE" id="PS51257">
    <property type="entry name" value="PROKAR_LIPOPROTEIN"/>
    <property type="match status" value="1"/>
</dbReference>
<keyword evidence="4" id="KW-0808">Transferase</keyword>
<evidence type="ECO:0000256" key="1">
    <source>
        <dbReference type="SAM" id="Phobius"/>
    </source>
</evidence>
<dbReference type="RefSeq" id="WP_138721245.1">
    <property type="nucleotide sequence ID" value="NZ_SSHJ02000001.1"/>
</dbReference>
<dbReference type="EC" id="2.7.13.3" evidence="4"/>
<evidence type="ECO:0000313" key="5">
    <source>
        <dbReference type="Proteomes" id="UP001517247"/>
    </source>
</evidence>
<dbReference type="InterPro" id="IPR003594">
    <property type="entry name" value="HATPase_dom"/>
</dbReference>
<feature type="domain" description="Histidine kinase/HSP90-like ATPase" evidence="2">
    <location>
        <begin position="551"/>
        <end position="648"/>
    </location>
</feature>
<dbReference type="SUPFAM" id="SSF55874">
    <property type="entry name" value="ATPase domain of HSP90 chaperone/DNA topoisomerase II/histidine kinase"/>
    <property type="match status" value="1"/>
</dbReference>
<dbReference type="InterPro" id="IPR036890">
    <property type="entry name" value="HATPase_C_sf"/>
</dbReference>
<evidence type="ECO:0000259" key="3">
    <source>
        <dbReference type="Pfam" id="PF06580"/>
    </source>
</evidence>
<evidence type="ECO:0000259" key="2">
    <source>
        <dbReference type="Pfam" id="PF02518"/>
    </source>
</evidence>
<keyword evidence="1" id="KW-1133">Transmembrane helix</keyword>
<dbReference type="InterPro" id="IPR010559">
    <property type="entry name" value="Sig_transdc_His_kin_internal"/>
</dbReference>
<dbReference type="GO" id="GO:0004673">
    <property type="term" value="F:protein histidine kinase activity"/>
    <property type="evidence" value="ECO:0007669"/>
    <property type="project" value="UniProtKB-EC"/>
</dbReference>
<dbReference type="Gene3D" id="3.30.565.10">
    <property type="entry name" value="Histidine kinase-like ATPase, C-terminal domain"/>
    <property type="match status" value="1"/>
</dbReference>
<reference evidence="4 5" key="1">
    <citation type="submission" date="2024-12" db="EMBL/GenBank/DDBJ databases">
        <authorList>
            <person name="Hu S."/>
        </authorList>
    </citation>
    <scope>NUCLEOTIDE SEQUENCE [LARGE SCALE GENOMIC DNA]</scope>
    <source>
        <strain evidence="4 5">THG-T11</strain>
    </source>
</reference>
<organism evidence="4 5">
    <name type="scientific">Pedobacter ureilyticus</name>
    <dbReference type="NCBI Taxonomy" id="1393051"/>
    <lineage>
        <taxon>Bacteria</taxon>
        <taxon>Pseudomonadati</taxon>
        <taxon>Bacteroidota</taxon>
        <taxon>Sphingobacteriia</taxon>
        <taxon>Sphingobacteriales</taxon>
        <taxon>Sphingobacteriaceae</taxon>
        <taxon>Pedobacter</taxon>
    </lineage>
</organism>